<evidence type="ECO:0000256" key="3">
    <source>
        <dbReference type="ARBA" id="ARBA00022989"/>
    </source>
</evidence>
<proteinExistence type="inferred from homology"/>
<evidence type="ECO:0000256" key="1">
    <source>
        <dbReference type="ARBA" id="ARBA00004167"/>
    </source>
</evidence>
<dbReference type="InterPro" id="IPR001623">
    <property type="entry name" value="DnaJ_domain"/>
</dbReference>
<feature type="domain" description="J" evidence="8">
    <location>
        <begin position="190"/>
        <end position="241"/>
    </location>
</feature>
<dbReference type="EMBL" id="VHSH01000002">
    <property type="protein sequence ID" value="TQV82066.1"/>
    <property type="molecule type" value="Genomic_DNA"/>
</dbReference>
<evidence type="ECO:0000313" key="9">
    <source>
        <dbReference type="EMBL" id="TQV82066.1"/>
    </source>
</evidence>
<keyword evidence="2 7" id="KW-0812">Transmembrane</keyword>
<accession>A0A545TXW7</accession>
<feature type="compositionally biased region" description="Low complexity" evidence="6">
    <location>
        <begin position="165"/>
        <end position="180"/>
    </location>
</feature>
<name>A0A545TXW7_9PROT</name>
<evidence type="ECO:0000256" key="7">
    <source>
        <dbReference type="SAM" id="Phobius"/>
    </source>
</evidence>
<dbReference type="OrthoDB" id="9811070at2"/>
<dbReference type="PANTHER" id="PTHR12763:SF28">
    <property type="entry name" value="GEO10507P1-RELATED"/>
    <property type="match status" value="1"/>
</dbReference>
<keyword evidence="4 7" id="KW-0472">Membrane</keyword>
<feature type="region of interest" description="Disordered" evidence="6">
    <location>
        <begin position="149"/>
        <end position="187"/>
    </location>
</feature>
<reference evidence="9 10" key="1">
    <citation type="submission" date="2019-06" db="EMBL/GenBank/DDBJ databases">
        <title>Whole genome sequence for Rhodospirillaceae sp. R148.</title>
        <authorList>
            <person name="Wang G."/>
        </authorList>
    </citation>
    <scope>NUCLEOTIDE SEQUENCE [LARGE SCALE GENOMIC DNA]</scope>
    <source>
        <strain evidence="9 10">R148</strain>
    </source>
</reference>
<dbReference type="AlphaFoldDB" id="A0A545TXW7"/>
<comment type="similarity">
    <text evidence="5">Belongs to the TIM14 family.</text>
</comment>
<comment type="caution">
    <text evidence="9">The sequence shown here is derived from an EMBL/GenBank/DDBJ whole genome shotgun (WGS) entry which is preliminary data.</text>
</comment>
<evidence type="ECO:0000256" key="6">
    <source>
        <dbReference type="SAM" id="MobiDB-lite"/>
    </source>
</evidence>
<evidence type="ECO:0000313" key="10">
    <source>
        <dbReference type="Proteomes" id="UP000315252"/>
    </source>
</evidence>
<evidence type="ECO:0000256" key="4">
    <source>
        <dbReference type="ARBA" id="ARBA00023136"/>
    </source>
</evidence>
<dbReference type="PRINTS" id="PR00625">
    <property type="entry name" value="JDOMAIN"/>
</dbReference>
<dbReference type="Pfam" id="PF00226">
    <property type="entry name" value="DnaJ"/>
    <property type="match status" value="1"/>
</dbReference>
<dbReference type="PROSITE" id="PS50076">
    <property type="entry name" value="DNAJ_2"/>
    <property type="match status" value="1"/>
</dbReference>
<dbReference type="RefSeq" id="WP_142895697.1">
    <property type="nucleotide sequence ID" value="NZ_ML660053.1"/>
</dbReference>
<feature type="transmembrane region" description="Helical" evidence="7">
    <location>
        <begin position="23"/>
        <end position="56"/>
    </location>
</feature>
<dbReference type="InterPro" id="IPR036869">
    <property type="entry name" value="J_dom_sf"/>
</dbReference>
<dbReference type="Proteomes" id="UP000315252">
    <property type="component" value="Unassembled WGS sequence"/>
</dbReference>
<evidence type="ECO:0000259" key="8">
    <source>
        <dbReference type="PROSITE" id="PS50076"/>
    </source>
</evidence>
<sequence length="241" mass="26012">MLLLAKWYSIADPKTLAKTVPRVGIFLVVAVILLIVFTGRASLLIALAPIALMFLTRFRAAKNRFKAALGPQPGQSSEVVTRYFRMTLDHDSGGLSGMVLEGVFAGQTLDDLTPSELLSLWQEIVVDAQSASVLESYLQRRLGPDWQEDFGMGAGASDGEDHSGWESSSSGGRARSSAEAPPGGAMSPQQAYEILGLEPGASTQEIREAHRRLLQKIHPDHGGSNFLAAQINRAKDLLLKN</sequence>
<dbReference type="SUPFAM" id="SSF46565">
    <property type="entry name" value="Chaperone J-domain"/>
    <property type="match status" value="1"/>
</dbReference>
<protein>
    <submittedName>
        <fullName evidence="9">Molecular chaperone DnaJ</fullName>
    </submittedName>
</protein>
<keyword evidence="3 7" id="KW-1133">Transmembrane helix</keyword>
<evidence type="ECO:0000256" key="2">
    <source>
        <dbReference type="ARBA" id="ARBA00022692"/>
    </source>
</evidence>
<organism evidence="9 10">
    <name type="scientific">Denitrobaculum tricleocarpae</name>
    <dbReference type="NCBI Taxonomy" id="2591009"/>
    <lineage>
        <taxon>Bacteria</taxon>
        <taxon>Pseudomonadati</taxon>
        <taxon>Pseudomonadota</taxon>
        <taxon>Alphaproteobacteria</taxon>
        <taxon>Rhodospirillales</taxon>
        <taxon>Rhodospirillaceae</taxon>
        <taxon>Denitrobaculum</taxon>
    </lineage>
</organism>
<gene>
    <name evidence="9" type="ORF">FKG95_07490</name>
</gene>
<dbReference type="SMART" id="SM00271">
    <property type="entry name" value="DnaJ"/>
    <property type="match status" value="1"/>
</dbReference>
<dbReference type="GO" id="GO:0016020">
    <property type="term" value="C:membrane"/>
    <property type="evidence" value="ECO:0007669"/>
    <property type="project" value="UniProtKB-SubCell"/>
</dbReference>
<dbReference type="CDD" id="cd06257">
    <property type="entry name" value="DnaJ"/>
    <property type="match status" value="1"/>
</dbReference>
<dbReference type="PANTHER" id="PTHR12763">
    <property type="match status" value="1"/>
</dbReference>
<evidence type="ECO:0000256" key="5">
    <source>
        <dbReference type="ARBA" id="ARBA00038105"/>
    </source>
</evidence>
<comment type="subcellular location">
    <subcellularLocation>
        <location evidence="1">Membrane</location>
        <topology evidence="1">Single-pass membrane protein</topology>
    </subcellularLocation>
</comment>
<keyword evidence="10" id="KW-1185">Reference proteome</keyword>
<dbReference type="Gene3D" id="1.10.287.110">
    <property type="entry name" value="DnaJ domain"/>
    <property type="match status" value="1"/>
</dbReference>